<comment type="similarity">
    <text evidence="1">Belongs to the UPF0065 (bug) family.</text>
</comment>
<feature type="chain" id="PRO_5008258117" description="LacI family transcriptional regulator" evidence="2">
    <location>
        <begin position="26"/>
        <end position="327"/>
    </location>
</feature>
<evidence type="ECO:0008006" key="7">
    <source>
        <dbReference type="Google" id="ProtNLM"/>
    </source>
</evidence>
<dbReference type="SUPFAM" id="SSF53850">
    <property type="entry name" value="Periplasmic binding protein-like II"/>
    <property type="match status" value="1"/>
</dbReference>
<name>A0A193FF95_9BORD</name>
<dbReference type="OrthoDB" id="8678477at2"/>
<keyword evidence="2" id="KW-0732">Signal</keyword>
<dbReference type="Proteomes" id="UP000091897">
    <property type="component" value="Chromosome"/>
</dbReference>
<sequence length="327" mass="34000">MHKSIVHAFLTVLGLLFLAPPAANAADQKFPDHPIKFVVPYAAGGSTDVLARILAEALSQELNGSVVVFNQPGGGGGIGTSFVGRSPADGYTWLMATNGTHAINVSLYPSLSYDPVKDFAPVSLVAAVPLVLVVPASSPVKSLKDLIALGRGKPGGLNFGSAGIGSSGHLAAEMLKIEAKMPGSHIPFKGDGPALVDLMSGRLDFSFTNLPAAVNQIRDGRLRALAVTTAQRSAELPDVPTVAESGYPSLQVDPWYGVLVPAGTDPALVNRLSQAIDKALKTPSVRQRIVGLGATPIGTTPAEFAGVIKRDTDKFREVIRISGARAE</sequence>
<reference evidence="5 6" key="1">
    <citation type="submission" date="2016-06" db="EMBL/GenBank/DDBJ databases">
        <title>Complete genome sequences of Bordetella bronchialis and Bordetella flabilis.</title>
        <authorList>
            <person name="LiPuma J.J."/>
            <person name="Spilker T."/>
        </authorList>
    </citation>
    <scope>NUCLEOTIDE SEQUENCE [LARGE SCALE GENOMIC DNA]</scope>
    <source>
        <strain evidence="4 6">AU17976</strain>
        <strain evidence="3 5">AU3182</strain>
    </source>
</reference>
<evidence type="ECO:0000313" key="3">
    <source>
        <dbReference type="EMBL" id="ANN65866.1"/>
    </source>
</evidence>
<organism evidence="4 6">
    <name type="scientific">Bordetella bronchialis</name>
    <dbReference type="NCBI Taxonomy" id="463025"/>
    <lineage>
        <taxon>Bacteria</taxon>
        <taxon>Pseudomonadati</taxon>
        <taxon>Pseudomonadota</taxon>
        <taxon>Betaproteobacteria</taxon>
        <taxon>Burkholderiales</taxon>
        <taxon>Alcaligenaceae</taxon>
        <taxon>Bordetella</taxon>
    </lineage>
</organism>
<dbReference type="PANTHER" id="PTHR42928:SF5">
    <property type="entry name" value="BLR1237 PROTEIN"/>
    <property type="match status" value="1"/>
</dbReference>
<proteinExistence type="inferred from homology"/>
<dbReference type="AlphaFoldDB" id="A0A193FF95"/>
<accession>A0A193FF95</accession>
<dbReference type="EMBL" id="CP016171">
    <property type="protein sequence ID" value="ANN70954.1"/>
    <property type="molecule type" value="Genomic_DNA"/>
</dbReference>
<dbReference type="STRING" id="463025.BAU08_06060"/>
<dbReference type="Proteomes" id="UP000092213">
    <property type="component" value="Chromosome"/>
</dbReference>
<dbReference type="PANTHER" id="PTHR42928">
    <property type="entry name" value="TRICARBOXYLATE-BINDING PROTEIN"/>
    <property type="match status" value="1"/>
</dbReference>
<dbReference type="Gene3D" id="3.40.190.10">
    <property type="entry name" value="Periplasmic binding protein-like II"/>
    <property type="match status" value="1"/>
</dbReference>
<evidence type="ECO:0000256" key="2">
    <source>
        <dbReference type="SAM" id="SignalP"/>
    </source>
</evidence>
<dbReference type="PIRSF" id="PIRSF017082">
    <property type="entry name" value="YflP"/>
    <property type="match status" value="1"/>
</dbReference>
<dbReference type="RefSeq" id="WP_066345429.1">
    <property type="nucleotide sequence ID" value="NZ_CBCSFJ010000003.1"/>
</dbReference>
<dbReference type="Gene3D" id="3.40.190.150">
    <property type="entry name" value="Bordetella uptake gene, domain 1"/>
    <property type="match status" value="1"/>
</dbReference>
<dbReference type="Pfam" id="PF03401">
    <property type="entry name" value="TctC"/>
    <property type="match status" value="1"/>
</dbReference>
<evidence type="ECO:0000256" key="1">
    <source>
        <dbReference type="ARBA" id="ARBA00006987"/>
    </source>
</evidence>
<dbReference type="KEGG" id="bbro:BAU06_05780"/>
<dbReference type="EMBL" id="CP016170">
    <property type="protein sequence ID" value="ANN65866.1"/>
    <property type="molecule type" value="Genomic_DNA"/>
</dbReference>
<dbReference type="InterPro" id="IPR005064">
    <property type="entry name" value="BUG"/>
</dbReference>
<evidence type="ECO:0000313" key="6">
    <source>
        <dbReference type="Proteomes" id="UP000092213"/>
    </source>
</evidence>
<feature type="signal peptide" evidence="2">
    <location>
        <begin position="1"/>
        <end position="25"/>
    </location>
</feature>
<evidence type="ECO:0000313" key="5">
    <source>
        <dbReference type="Proteomes" id="UP000091897"/>
    </source>
</evidence>
<keyword evidence="5" id="KW-1185">Reference proteome</keyword>
<dbReference type="InterPro" id="IPR042100">
    <property type="entry name" value="Bug_dom1"/>
</dbReference>
<dbReference type="CDD" id="cd13578">
    <property type="entry name" value="PBP2_Bug27"/>
    <property type="match status" value="1"/>
</dbReference>
<gene>
    <name evidence="3" type="ORF">BAU06_05780</name>
    <name evidence="4" type="ORF">BAU08_06060</name>
</gene>
<protein>
    <recommendedName>
        <fullName evidence="7">LacI family transcriptional regulator</fullName>
    </recommendedName>
</protein>
<evidence type="ECO:0000313" key="4">
    <source>
        <dbReference type="EMBL" id="ANN70954.1"/>
    </source>
</evidence>